<feature type="region of interest" description="Disordered" evidence="1">
    <location>
        <begin position="1"/>
        <end position="21"/>
    </location>
</feature>
<proteinExistence type="predicted"/>
<feature type="transmembrane region" description="Helical" evidence="2">
    <location>
        <begin position="30"/>
        <end position="53"/>
    </location>
</feature>
<keyword evidence="2" id="KW-0812">Transmembrane</keyword>
<keyword evidence="2" id="KW-0472">Membrane</keyword>
<evidence type="ECO:0000313" key="3">
    <source>
        <dbReference type="EMBL" id="EKO39989.1"/>
    </source>
</evidence>
<comment type="caution">
    <text evidence="3">The sequence shown here is derived from an EMBL/GenBank/DDBJ whole genome shotgun (WGS) entry which is preliminary data.</text>
</comment>
<name>K6GFX8_9BACT</name>
<gene>
    <name evidence="3" type="ORF">B193_1309</name>
</gene>
<sequence>MHPRAGQAAWPRPDPLAGPRPGLWPRRHQAVAALARMLWGMWLLLALLAPSVASGDATVDLSPPEARYVAERGVVTLCVDPD</sequence>
<keyword evidence="2" id="KW-1133">Transmembrane helix</keyword>
<dbReference type="AlphaFoldDB" id="K6GFX8"/>
<evidence type="ECO:0000256" key="1">
    <source>
        <dbReference type="SAM" id="MobiDB-lite"/>
    </source>
</evidence>
<dbReference type="PATRIC" id="fig|1206767.3.peg.1280"/>
<dbReference type="Proteomes" id="UP000006272">
    <property type="component" value="Unassembled WGS sequence"/>
</dbReference>
<protein>
    <submittedName>
        <fullName evidence="3">Uncharacterized protein</fullName>
    </submittedName>
</protein>
<reference evidence="3 4" key="1">
    <citation type="submission" date="2012-07" db="EMBL/GenBank/DDBJ databases">
        <title>Draft genome sequence of Desulfovibrio magneticus str. Maddingley MBC34 obtained from a metagenomic sequence of a methanogenic enrichment isolated from coal-seam formation water in Victoria, Australia.</title>
        <authorList>
            <person name="Greenfield P."/>
            <person name="Hendry P."/>
            <person name="Li D."/>
            <person name="Rosewarne C.P."/>
            <person name="Tran-Dinh N."/>
            <person name="Elbourne L.D.H."/>
            <person name="Paulsen I.T."/>
            <person name="Midgley D.J."/>
        </authorList>
    </citation>
    <scope>NUCLEOTIDE SEQUENCE [LARGE SCALE GENOMIC DNA]</scope>
    <source>
        <strain evidence="4">Maddingley MBC34</strain>
    </source>
</reference>
<evidence type="ECO:0000256" key="2">
    <source>
        <dbReference type="SAM" id="Phobius"/>
    </source>
</evidence>
<dbReference type="EMBL" id="ALAO01000099">
    <property type="protein sequence ID" value="EKO39989.1"/>
    <property type="molecule type" value="Genomic_DNA"/>
</dbReference>
<evidence type="ECO:0000313" key="4">
    <source>
        <dbReference type="Proteomes" id="UP000006272"/>
    </source>
</evidence>
<accession>K6GFX8</accession>
<organism evidence="3 4">
    <name type="scientific">Solidesulfovibrio magneticus str. Maddingley MBC34</name>
    <dbReference type="NCBI Taxonomy" id="1206767"/>
    <lineage>
        <taxon>Bacteria</taxon>
        <taxon>Pseudomonadati</taxon>
        <taxon>Thermodesulfobacteriota</taxon>
        <taxon>Desulfovibrionia</taxon>
        <taxon>Desulfovibrionales</taxon>
        <taxon>Desulfovibrionaceae</taxon>
        <taxon>Solidesulfovibrio</taxon>
    </lineage>
</organism>